<evidence type="ECO:0000313" key="3">
    <source>
        <dbReference type="EMBL" id="MCP2159358.1"/>
    </source>
</evidence>
<reference evidence="3 4" key="1">
    <citation type="submission" date="2022-06" db="EMBL/GenBank/DDBJ databases">
        <title>Genomic Encyclopedia of Archaeal and Bacterial Type Strains, Phase II (KMG-II): from individual species to whole genera.</title>
        <authorList>
            <person name="Goeker M."/>
        </authorList>
    </citation>
    <scope>NUCLEOTIDE SEQUENCE [LARGE SCALE GENOMIC DNA]</scope>
    <source>
        <strain evidence="3 4">DSM 45037</strain>
    </source>
</reference>
<dbReference type="EMBL" id="JAMTCG010000001">
    <property type="protein sequence ID" value="MCP2159358.1"/>
    <property type="molecule type" value="Genomic_DNA"/>
</dbReference>
<protein>
    <submittedName>
        <fullName evidence="3">ANTAR domain-containing protein</fullName>
    </submittedName>
</protein>
<dbReference type="SUPFAM" id="SSF55785">
    <property type="entry name" value="PYP-like sensor domain (PAS domain)"/>
    <property type="match status" value="1"/>
</dbReference>
<dbReference type="Gene3D" id="3.30.450.20">
    <property type="entry name" value="PAS domain"/>
    <property type="match status" value="1"/>
</dbReference>
<evidence type="ECO:0000313" key="4">
    <source>
        <dbReference type="Proteomes" id="UP001205740"/>
    </source>
</evidence>
<sequence>MQPEVPPTAGAFRYVLADSRWELSASLTALLDGAGAPREDETSAPTTPVDSTAGPLDTADIRAAMERLAAAGRPSATRHRITDRANVPRHVVIVGDRVTTDDGAVVGVSGYVVDVTTVFDEALENLDAEVSDFVEHRSVIEQAKGMMMLAYGFGDRHAYDVLAWRSQHTNTKVRVLAAAVVRDVPSSVTLGDSDRAAFDNILLTAHEND</sequence>
<dbReference type="InterPro" id="IPR005561">
    <property type="entry name" value="ANTAR"/>
</dbReference>
<dbReference type="Pfam" id="PF03861">
    <property type="entry name" value="ANTAR"/>
    <property type="match status" value="1"/>
</dbReference>
<proteinExistence type="predicted"/>
<dbReference type="InterPro" id="IPR035965">
    <property type="entry name" value="PAS-like_dom_sf"/>
</dbReference>
<comment type="caution">
    <text evidence="3">The sequence shown here is derived from an EMBL/GenBank/DDBJ whole genome shotgun (WGS) entry which is preliminary data.</text>
</comment>
<dbReference type="PROSITE" id="PS50921">
    <property type="entry name" value="ANTAR"/>
    <property type="match status" value="1"/>
</dbReference>
<feature type="domain" description="ANTAR" evidence="2">
    <location>
        <begin position="120"/>
        <end position="181"/>
    </location>
</feature>
<accession>A0ABT1GWK5</accession>
<feature type="region of interest" description="Disordered" evidence="1">
    <location>
        <begin position="33"/>
        <end position="55"/>
    </location>
</feature>
<dbReference type="Gene3D" id="1.10.10.10">
    <property type="entry name" value="Winged helix-like DNA-binding domain superfamily/Winged helix DNA-binding domain"/>
    <property type="match status" value="1"/>
</dbReference>
<dbReference type="Proteomes" id="UP001205740">
    <property type="component" value="Unassembled WGS sequence"/>
</dbReference>
<dbReference type="SMART" id="SM01012">
    <property type="entry name" value="ANTAR"/>
    <property type="match status" value="1"/>
</dbReference>
<evidence type="ECO:0000256" key="1">
    <source>
        <dbReference type="SAM" id="MobiDB-lite"/>
    </source>
</evidence>
<organism evidence="3 4">
    <name type="scientific">Williamsia serinedens</name>
    <dbReference type="NCBI Taxonomy" id="391736"/>
    <lineage>
        <taxon>Bacteria</taxon>
        <taxon>Bacillati</taxon>
        <taxon>Actinomycetota</taxon>
        <taxon>Actinomycetes</taxon>
        <taxon>Mycobacteriales</taxon>
        <taxon>Nocardiaceae</taxon>
        <taxon>Williamsia</taxon>
    </lineage>
</organism>
<evidence type="ECO:0000259" key="2">
    <source>
        <dbReference type="PROSITE" id="PS50921"/>
    </source>
</evidence>
<keyword evidence="4" id="KW-1185">Reference proteome</keyword>
<gene>
    <name evidence="3" type="ORF">LX12_000522</name>
</gene>
<name>A0ABT1GWK5_9NOCA</name>
<dbReference type="InterPro" id="IPR036388">
    <property type="entry name" value="WH-like_DNA-bd_sf"/>
</dbReference>